<dbReference type="Ensembl" id="ENSCPVT00000016252.2">
    <property type="protein sequence ID" value="ENSCPVP00000015565.1"/>
    <property type="gene ID" value="ENSCPVG00000011399.2"/>
</dbReference>
<keyword evidence="3" id="KW-1185">Reference proteome</keyword>
<reference evidence="2" key="1">
    <citation type="submission" date="2020-02" db="EMBL/GenBank/DDBJ databases">
        <authorList>
            <person name="Enbody D E."/>
            <person name="Pettersson E M."/>
        </authorList>
    </citation>
    <scope>NUCLEOTIDE SEQUENCE [LARGE SCALE GENOMIC DNA]</scope>
</reference>
<reference evidence="2" key="3">
    <citation type="submission" date="2025-09" db="UniProtKB">
        <authorList>
            <consortium name="Ensembl"/>
        </authorList>
    </citation>
    <scope>IDENTIFICATION</scope>
</reference>
<name>A0A8C3N4A8_GEOPR</name>
<evidence type="ECO:0000313" key="3">
    <source>
        <dbReference type="Proteomes" id="UP000694382"/>
    </source>
</evidence>
<dbReference type="Pfam" id="PF26171">
    <property type="entry name" value="Mu_AP3"/>
    <property type="match status" value="1"/>
</dbReference>
<proteinExistence type="predicted"/>
<sequence length="209" mass="22988">MTYDIQGNLQNDSQVTVSVIFENKSTSFLKSMELNVLDSLNTKMLRPEGSSVHDGIPVPFQLPPGISNEAQFVFTLQSIVMAQKLKGTLSFIVKVSAALNCLCFLGNCVRDDAFAKLLESGDLHMSSIKVDGISISFQHLLAKICFHHHFSVVERVDSCASMYSRSIQGHHVCLLVKKGENSVSIDGKCNDSTLLSNLLDEMKETLSKC</sequence>
<protein>
    <recommendedName>
        <fullName evidence="1">AP-3 complex subunit delta Mu C-terminal domain-containing protein</fullName>
    </recommendedName>
</protein>
<accession>A0A8C3N4A8</accession>
<dbReference type="InterPro" id="IPR058898">
    <property type="entry name" value="Mu_AP3"/>
</dbReference>
<feature type="domain" description="AP-3 complex subunit delta Mu C-terminal" evidence="1">
    <location>
        <begin position="106"/>
        <end position="206"/>
    </location>
</feature>
<dbReference type="Proteomes" id="UP000694382">
    <property type="component" value="Chromosome 28"/>
</dbReference>
<evidence type="ECO:0000313" key="2">
    <source>
        <dbReference type="Ensembl" id="ENSCPVP00000015565.1"/>
    </source>
</evidence>
<evidence type="ECO:0000259" key="1">
    <source>
        <dbReference type="Pfam" id="PF26171"/>
    </source>
</evidence>
<organism evidence="2 3">
    <name type="scientific">Geospiza parvula</name>
    <name type="common">Small tree-finch</name>
    <name type="synonym">Camarhynchus parvulus</name>
    <dbReference type="NCBI Taxonomy" id="87175"/>
    <lineage>
        <taxon>Eukaryota</taxon>
        <taxon>Metazoa</taxon>
        <taxon>Chordata</taxon>
        <taxon>Craniata</taxon>
        <taxon>Vertebrata</taxon>
        <taxon>Euteleostomi</taxon>
        <taxon>Archelosauria</taxon>
        <taxon>Archosauria</taxon>
        <taxon>Dinosauria</taxon>
        <taxon>Saurischia</taxon>
        <taxon>Theropoda</taxon>
        <taxon>Coelurosauria</taxon>
        <taxon>Aves</taxon>
        <taxon>Neognathae</taxon>
        <taxon>Neoaves</taxon>
        <taxon>Telluraves</taxon>
        <taxon>Australaves</taxon>
        <taxon>Passeriformes</taxon>
        <taxon>Thraupidae</taxon>
        <taxon>Camarhynchus</taxon>
    </lineage>
</organism>
<reference evidence="2" key="2">
    <citation type="submission" date="2025-08" db="UniProtKB">
        <authorList>
            <consortium name="Ensembl"/>
        </authorList>
    </citation>
    <scope>IDENTIFICATION</scope>
</reference>
<dbReference type="AlphaFoldDB" id="A0A8C3N4A8"/>